<keyword evidence="7" id="KW-1185">Reference proteome</keyword>
<reference evidence="7" key="1">
    <citation type="submission" date="2014-08" db="EMBL/GenBank/DDBJ databases">
        <title>Coriobacteriaceae sp. complete genome.</title>
        <authorList>
            <person name="Looft T."/>
            <person name="Bayles D.O."/>
            <person name="Stanton T.B."/>
        </authorList>
    </citation>
    <scope>NUCLEOTIDE SEQUENCE [LARGE SCALE GENOMIC DNA]</scope>
    <source>
        <strain evidence="7">68-1-3</strain>
    </source>
</reference>
<dbReference type="HOGENOM" id="CLU_056469_2_2_11"/>
<sequence>MPFRFKTYYPGKSPVHRCDPRVKIALLAALSVCAFLVGTIAGMGVLALSVSCCALASRIPPKALVAPLVPVGVLGAFALWFSAVNGAGAEAGTVVALRMLVLVEASMVVALSTASSQIMGAIAQMMAPLRSARVPVDDIVVTLTLALAFIPAIAAEISRVRCAHASRGAEAATGLRATLARWGSVFSSVFVGLFDHADSLARAMDARAYGAAGERTSLNALKARPCDAAALFLGLVAMAVVGFYSLRG</sequence>
<dbReference type="Proteomes" id="UP000031121">
    <property type="component" value="Chromosome"/>
</dbReference>
<accession>A0A0A8BBA3</accession>
<evidence type="ECO:0000313" key="6">
    <source>
        <dbReference type="EMBL" id="AJC12457.1"/>
    </source>
</evidence>
<dbReference type="PANTHER" id="PTHR33514">
    <property type="entry name" value="PROTEIN ABCI12, CHLOROPLASTIC"/>
    <property type="match status" value="1"/>
</dbReference>
<keyword evidence="3 5" id="KW-1133">Transmembrane helix</keyword>
<dbReference type="GO" id="GO:0005886">
    <property type="term" value="C:plasma membrane"/>
    <property type="evidence" value="ECO:0007669"/>
    <property type="project" value="UniProtKB-ARBA"/>
</dbReference>
<keyword evidence="2 5" id="KW-0812">Transmembrane</keyword>
<evidence type="ECO:0000256" key="5">
    <source>
        <dbReference type="SAM" id="Phobius"/>
    </source>
</evidence>
<evidence type="ECO:0000256" key="4">
    <source>
        <dbReference type="ARBA" id="ARBA00023136"/>
    </source>
</evidence>
<feature type="transmembrane region" description="Helical" evidence="5">
    <location>
        <begin position="24"/>
        <end position="57"/>
    </location>
</feature>
<dbReference type="EMBL" id="CP009302">
    <property type="protein sequence ID" value="AJC12457.1"/>
    <property type="molecule type" value="Genomic_DNA"/>
</dbReference>
<evidence type="ECO:0000256" key="1">
    <source>
        <dbReference type="ARBA" id="ARBA00004141"/>
    </source>
</evidence>
<feature type="transmembrane region" description="Helical" evidence="5">
    <location>
        <begin position="139"/>
        <end position="157"/>
    </location>
</feature>
<dbReference type="InterPro" id="IPR003339">
    <property type="entry name" value="ABC/ECF_trnsptr_transmembrane"/>
</dbReference>
<evidence type="ECO:0000313" key="7">
    <source>
        <dbReference type="Proteomes" id="UP000031121"/>
    </source>
</evidence>
<dbReference type="PANTHER" id="PTHR33514:SF13">
    <property type="entry name" value="PROTEIN ABCI12, CHLOROPLASTIC"/>
    <property type="match status" value="1"/>
</dbReference>
<protein>
    <recommendedName>
        <fullName evidence="8">Energy-coupling factor transporter transmembrane protein EcfT</fullName>
    </recommendedName>
</protein>
<dbReference type="AlphaFoldDB" id="A0A0A8BBA3"/>
<reference evidence="6 7" key="2">
    <citation type="journal article" date="2015" name="Genome Announc.">
        <title>Complete Genome Sequence of Coriobacteriaceae Strain 68-1-3, a Novel Mucus-Degrading Isolate from the Swine Intestinal Tract.</title>
        <authorList>
            <person name="Looft T."/>
            <person name="Bayles D.O."/>
            <person name="Alt D.P."/>
            <person name="Stanton T.B."/>
        </authorList>
    </citation>
    <scope>NUCLEOTIDE SEQUENCE [LARGE SCALE GENOMIC DNA]</scope>
    <source>
        <strain evidence="6 7">68-1-3</strain>
    </source>
</reference>
<dbReference type="STRING" id="1531429.JI75_07060"/>
<evidence type="ECO:0000256" key="2">
    <source>
        <dbReference type="ARBA" id="ARBA00022692"/>
    </source>
</evidence>
<evidence type="ECO:0008006" key="8">
    <source>
        <dbReference type="Google" id="ProtNLM"/>
    </source>
</evidence>
<feature type="transmembrane region" description="Helical" evidence="5">
    <location>
        <begin position="63"/>
        <end position="83"/>
    </location>
</feature>
<organism evidence="6 7">
    <name type="scientific">Berryella intestinalis</name>
    <dbReference type="NCBI Taxonomy" id="1531429"/>
    <lineage>
        <taxon>Bacteria</taxon>
        <taxon>Bacillati</taxon>
        <taxon>Actinomycetota</taxon>
        <taxon>Coriobacteriia</taxon>
        <taxon>Eggerthellales</taxon>
        <taxon>Eggerthellaceae</taxon>
        <taxon>Berryella</taxon>
    </lineage>
</organism>
<feature type="transmembrane region" description="Helical" evidence="5">
    <location>
        <begin position="228"/>
        <end position="246"/>
    </location>
</feature>
<keyword evidence="4 5" id="KW-0472">Membrane</keyword>
<evidence type="ECO:0000256" key="3">
    <source>
        <dbReference type="ARBA" id="ARBA00022989"/>
    </source>
</evidence>
<dbReference type="KEGG" id="cbac:JI75_07060"/>
<proteinExistence type="predicted"/>
<dbReference type="Pfam" id="PF02361">
    <property type="entry name" value="CbiQ"/>
    <property type="match status" value="1"/>
</dbReference>
<name>A0A0A8BBA3_9ACTN</name>
<gene>
    <name evidence="6" type="ORF">JI75_07060</name>
</gene>
<dbReference type="CDD" id="cd16914">
    <property type="entry name" value="EcfT"/>
    <property type="match status" value="1"/>
</dbReference>
<feature type="transmembrane region" description="Helical" evidence="5">
    <location>
        <begin position="95"/>
        <end position="119"/>
    </location>
</feature>
<comment type="subcellular location">
    <subcellularLocation>
        <location evidence="1">Membrane</location>
        <topology evidence="1">Multi-pass membrane protein</topology>
    </subcellularLocation>
</comment>